<feature type="domain" description="PLAT" evidence="3">
    <location>
        <begin position="1386"/>
        <end position="1504"/>
    </location>
</feature>
<name>A0A815HV31_9BILA</name>
<comment type="caution">
    <text evidence="1">Lacks conserved residue(s) required for the propagation of feature annotation.</text>
</comment>
<feature type="domain" description="PLAT" evidence="3">
    <location>
        <begin position="1844"/>
        <end position="1961"/>
    </location>
</feature>
<feature type="domain" description="PLAT" evidence="3">
    <location>
        <begin position="1974"/>
        <end position="2095"/>
    </location>
</feature>
<feature type="region of interest" description="Disordered" evidence="2">
    <location>
        <begin position="1794"/>
        <end position="1840"/>
    </location>
</feature>
<feature type="domain" description="PLAT" evidence="3">
    <location>
        <begin position="2244"/>
        <end position="2370"/>
    </location>
</feature>
<feature type="domain" description="PLAT" evidence="3">
    <location>
        <begin position="430"/>
        <end position="545"/>
    </location>
</feature>
<protein>
    <recommendedName>
        <fullName evidence="3">PLAT domain-containing protein</fullName>
    </recommendedName>
</protein>
<feature type="domain" description="PLAT" evidence="3">
    <location>
        <begin position="298"/>
        <end position="418"/>
    </location>
</feature>
<dbReference type="CDD" id="cd01756">
    <property type="entry name" value="PLAT_repeat"/>
    <property type="match status" value="13"/>
</dbReference>
<dbReference type="EMBL" id="CAJNOL010001427">
    <property type="protein sequence ID" value="CAF1357509.1"/>
    <property type="molecule type" value="Genomic_DNA"/>
</dbReference>
<gene>
    <name evidence="4" type="ORF">JXQ802_LOCUS32437</name>
</gene>
<dbReference type="Proteomes" id="UP000663870">
    <property type="component" value="Unassembled WGS sequence"/>
</dbReference>
<evidence type="ECO:0000313" key="5">
    <source>
        <dbReference type="Proteomes" id="UP000663870"/>
    </source>
</evidence>
<dbReference type="SMART" id="SM00308">
    <property type="entry name" value="LH2"/>
    <property type="match status" value="15"/>
</dbReference>
<comment type="caution">
    <text evidence="4">The sequence shown here is derived from an EMBL/GenBank/DDBJ whole genome shotgun (WGS) entry which is preliminary data.</text>
</comment>
<evidence type="ECO:0000256" key="1">
    <source>
        <dbReference type="PROSITE-ProRule" id="PRU00152"/>
    </source>
</evidence>
<sequence length="2504" mass="285213">MDVYTNSGGLQRIVGYGSNSVVIAHHNHDHHNDYNHFYSASTPPRPPPKATSTYQLVPVVVAKPTIINVPVQQQKKQQHQSQAIRDPFILEQYRPSRGTSAYIPRYNSLDDPHMQDYYAKKFGRRPKSSKKRSARSDALYRITVKTANVKDAGTTAKVFLSIFGSKDKICRKLLTRETMLRGQTQLSLSLNGLDKTFDNDWYNIEYKRGATDVVYIRCRDLGVIHYINLEHTGLLFEQSWLCEFVLITNVRTGRSWFFPCNKWLSLFPPGDGSLSIELFPNDRGFDNNLKNRFAPKETEYEIIVITGDKRGAGTDSQVYVTLFGDDGKKTEKLHLKKSATQKNPFERNQTDEFRVRGDYIGELVKLRIEHDNTGRLAGWFLDRIVVTDMFDPKTKYFANCNKWLSKDEGDGQISRDLILYKDINKGQRSNKYKITVYTGKKMGAGTDADVFITLYGDLGQSGAITLDDKKNNFESGQKDEFTIECPSVGEINKILIAHNNKGSAPGWFLDRIIIEDLNENRIYEFPCYKWLATDEDDGQISRFLFPKKGGADDKHVTAGIPYNITIYTGDKSNAGTDARVYIVMYNNELSSSQIFLSDGKFERKSVDTFTIDGPENLSPLTALDIGHDNTGIGPGWYLDKAVVNCPSTGIEQTFPCNAWLADDTGDKRIERRLKEDLSLRKTRPPTVPWYIWVYTSDIRGAGTDAEVILVLYGHNAKSDNIKLRSKSDTFEAGQCDEFKVDVADVGTPFKLRVSHDNKKLFSPWHLDRIEMENLNTNKRYKFHCGRWLSKDDDDKQIIRELPAEGPGISKPLPIVKYTVDVHTGNKTGAGTDANVFINIFGECGDTGERPLEYSVKGGNKFEKNKVDSFIIEAVSLKQLRKIRIGHDGSNPGAGWFLDKVVVRPEDQRYESATFECNRWLATDEDDGQLVRELTLKTAAQHLDKTTYNVRIKTGDIFRAGTDADVHLKIFGENGDTDKIQLRTANNTSNKFEQGRIDHFTFEFDDLGKIQHIIIGHNGKNIGAGWFLDWIEIDIPMRGELYRFVCNRWLDKSEGDGKIELDLTPSDVIKKTRVMPYEVTVFTGDKSGAGTDADVFIQMYGLNGKTEEIILKNKSDSFERKSVDKFKIEAPDIGQIQKIRIGHNSEKFGSAWYLEKVLIQRHLSEEPEKRKRGFKSGRSQRLSQISATDPNVEEYWFVCQQWFDKSSGDKATVRELLPTDEQGKVLSDRQELTYVTHVFTGDKSGAGTDANVFLTIYGASEDTGERELRQSKTNRNKFERNQEDVFEIKAAALGKLKKIKIRHDDSNIGSAWYLDRVEITDPETNQLYHFVCQKWLATDKEDGLISREIPALENKALRLAAARESSAGSSVDYGLEMKTHIHRAIATTYKISVITSNEFGSGTNANVYIIIFGEHNDTGKVPLMTSKTHNDPFERGHTDEFEIEAMDIGEPKKIKVGHDDSGFRSDWLLERVEIDVPKFGRTWIFPCGKWLSTSKGDCQLEAELYPQTMATEVYTPYVPYEIKVFTSKVSGAGTDANIHIEIYGVEKTTGQIMLCGKTDRKDKFQTGSIDTFVHELEDVGKDIEKIRIGHDNRGFGAAWHLDHVEIRRLDKNQKTKTFIFPCRRWLAKNEDDGSIVRELIPEKVIEEKLDKSGQLQVREREVQDHLEMKQYVVDVYTGDKFGCGTDANVYCTIYGDKGDTGERELSHSETHKDKFERKHMDRFKLECADLGNVFKLKIRHDNGGISPDWLLSKVEVKDDIRTYVFYCEQWLAKKKDSKLERTLYEKDYQGSMSSLGSIPRSVTGSKVSLASNESDSKNEPFRRPQRKNIMSSIAEESRDTTEEGIPYTVKVKTGEKSDAGTAANVFIRLIGRKGRHTGLIPLELMQRGHFEPGKVETFSLQEPDIGDLEVVEIEHDGETLADSWFLDDITIEMPTKGRAFYFTCHEWLSKHKGDGRTKRTLKVQDSNQSSFQPLIPYEITLYTGDIEHAGCDCDVSLKLFGTTGSSSEHVIKKDEGLFERGAINQFKFELDEVGKLIKLRVTIIPKHKKSRNRWYLQNIELVKCTKQNERQETYFFGLNDWISHETDYHRDIPLTKGGKALLNNTNYRVTTKTSNIDDAGCDSDISIVIFGQNGDSGELKLENSSTHMNKFERDREDIFTFENILSLGELTKLRVSNSESSFLKKSWHLEHVKIDDIQTGQSYMFPCNKWLSSKKDDHQNVRELVCSNDSTSSSRRGSLTPGGKVPYEIEVVTSDKQNAGTTQHGWIIIEGNKKRSEKFYMKNTPHRKILRGGQTDAFTFECRPLGELRRIILGHEERPEYPLKSYEGREAKWHVAHITITDPSTNTKYEFSIKQWIDINNDGDAFDCADKQEDAITQQRHRQSIKYKIIVKTGDVDGAGTDANVSIILYGTLGDTGTRQLKQKGRNLFERNQVDEFVIECLDLGKLNKLHIEHDNALFSPDWFLDKVEVINMETDEKVGFPCHRWLGKKHDDHEIQRDLLPMND</sequence>
<feature type="domain" description="PLAT" evidence="3">
    <location>
        <begin position="2384"/>
        <end position="2500"/>
    </location>
</feature>
<dbReference type="PROSITE" id="PS50095">
    <property type="entry name" value="PLAT"/>
    <property type="match status" value="17"/>
</dbReference>
<feature type="domain" description="PLAT" evidence="3">
    <location>
        <begin position="560"/>
        <end position="674"/>
    </location>
</feature>
<dbReference type="Pfam" id="PF01477">
    <property type="entry name" value="PLAT"/>
    <property type="match status" value="17"/>
</dbReference>
<dbReference type="Gene3D" id="2.60.60.20">
    <property type="entry name" value="PLAT/LH2 domain"/>
    <property type="match status" value="5"/>
</dbReference>
<dbReference type="InterPro" id="IPR001024">
    <property type="entry name" value="PLAT/LH2_dom"/>
</dbReference>
<feature type="domain" description="PLAT" evidence="3">
    <location>
        <begin position="1231"/>
        <end position="1349"/>
    </location>
</feature>
<feature type="domain" description="PLAT" evidence="3">
    <location>
        <begin position="815"/>
        <end position="934"/>
    </location>
</feature>
<feature type="domain" description="PLAT" evidence="3">
    <location>
        <begin position="1074"/>
        <end position="1216"/>
    </location>
</feature>
<feature type="domain" description="PLAT" evidence="3">
    <location>
        <begin position="138"/>
        <end position="278"/>
    </location>
</feature>
<dbReference type="SUPFAM" id="SSF49723">
    <property type="entry name" value="Lipase/lipooxygenase domain (PLAT/LH2 domain)"/>
    <property type="match status" value="17"/>
</dbReference>
<feature type="domain" description="PLAT" evidence="3">
    <location>
        <begin position="2104"/>
        <end position="2224"/>
    </location>
</feature>
<feature type="domain" description="PLAT" evidence="3">
    <location>
        <begin position="1668"/>
        <end position="1784"/>
    </location>
</feature>
<evidence type="ECO:0000259" key="3">
    <source>
        <dbReference type="PROSITE" id="PS50095"/>
    </source>
</evidence>
<dbReference type="PANTHER" id="PTHR45901:SF3">
    <property type="entry name" value="LIPOXYGENASE HOMOLOGY DOMAIN-CONTAINING PROTEIN 1"/>
    <property type="match status" value="1"/>
</dbReference>
<dbReference type="InterPro" id="IPR052970">
    <property type="entry name" value="Inner_ear_hair_cell_LOXHD"/>
</dbReference>
<dbReference type="PANTHER" id="PTHR45901">
    <property type="entry name" value="PROTEIN CBG12474"/>
    <property type="match status" value="1"/>
</dbReference>
<feature type="compositionally biased region" description="Polar residues" evidence="2">
    <location>
        <begin position="1794"/>
        <end position="1812"/>
    </location>
</feature>
<keyword evidence="5" id="KW-1185">Reference proteome</keyword>
<feature type="domain" description="PLAT" evidence="3">
    <location>
        <begin position="1517"/>
        <end position="1639"/>
    </location>
</feature>
<reference evidence="4" key="1">
    <citation type="submission" date="2021-02" db="EMBL/GenBank/DDBJ databases">
        <authorList>
            <person name="Nowell W R."/>
        </authorList>
    </citation>
    <scope>NUCLEOTIDE SEQUENCE</scope>
</reference>
<feature type="domain" description="PLAT" evidence="3">
    <location>
        <begin position="687"/>
        <end position="802"/>
    </location>
</feature>
<proteinExistence type="predicted"/>
<organism evidence="4 5">
    <name type="scientific">Rotaria sordida</name>
    <dbReference type="NCBI Taxonomy" id="392033"/>
    <lineage>
        <taxon>Eukaryota</taxon>
        <taxon>Metazoa</taxon>
        <taxon>Spiralia</taxon>
        <taxon>Gnathifera</taxon>
        <taxon>Rotifera</taxon>
        <taxon>Eurotatoria</taxon>
        <taxon>Bdelloidea</taxon>
        <taxon>Philodinida</taxon>
        <taxon>Philodinidae</taxon>
        <taxon>Rotaria</taxon>
    </lineage>
</organism>
<accession>A0A815HV31</accession>
<dbReference type="Gene3D" id="2.40.180.10">
    <property type="entry name" value="Catalase core domain"/>
    <property type="match status" value="12"/>
</dbReference>
<feature type="domain" description="PLAT" evidence="3">
    <location>
        <begin position="945"/>
        <end position="1063"/>
    </location>
</feature>
<evidence type="ECO:0000313" key="4">
    <source>
        <dbReference type="EMBL" id="CAF1357509.1"/>
    </source>
</evidence>
<dbReference type="InterPro" id="IPR036392">
    <property type="entry name" value="PLAT/LH2_dom_sf"/>
</dbReference>
<evidence type="ECO:0000256" key="2">
    <source>
        <dbReference type="SAM" id="MobiDB-lite"/>
    </source>
</evidence>